<gene>
    <name evidence="2" type="ORF">Hyperionvirus12_24</name>
</gene>
<organism evidence="2">
    <name type="scientific">Hyperionvirus sp</name>
    <dbReference type="NCBI Taxonomy" id="2487770"/>
    <lineage>
        <taxon>Viruses</taxon>
        <taxon>Varidnaviria</taxon>
        <taxon>Bamfordvirae</taxon>
        <taxon>Nucleocytoviricota</taxon>
        <taxon>Megaviricetes</taxon>
        <taxon>Imitervirales</taxon>
        <taxon>Mimiviridae</taxon>
        <taxon>Klosneuvirinae</taxon>
    </lineage>
</organism>
<accession>A0A3G5A985</accession>
<feature type="region of interest" description="Disordered" evidence="1">
    <location>
        <begin position="1"/>
        <end position="52"/>
    </location>
</feature>
<reference evidence="2" key="1">
    <citation type="submission" date="2018-10" db="EMBL/GenBank/DDBJ databases">
        <title>Hidden diversity of soil giant viruses.</title>
        <authorList>
            <person name="Schulz F."/>
            <person name="Alteio L."/>
            <person name="Goudeau D."/>
            <person name="Ryan E.M."/>
            <person name="Malmstrom R.R."/>
            <person name="Blanchard J."/>
            <person name="Woyke T."/>
        </authorList>
    </citation>
    <scope>NUCLEOTIDE SEQUENCE</scope>
    <source>
        <strain evidence="2">HYV1</strain>
    </source>
</reference>
<feature type="compositionally biased region" description="Low complexity" evidence="1">
    <location>
        <begin position="17"/>
        <end position="34"/>
    </location>
</feature>
<protein>
    <submittedName>
        <fullName evidence="2">Uncharacterized protein</fullName>
    </submittedName>
</protein>
<sequence length="211" mass="23373">MRSGSARGQLHGGGGREQQQGLRSSLRSSLGQHRFGQHGFGQHGFGQHGFGQHGFGQQGLRLGQHGFGLGQHGFLILGQHGIEGHGSEGHRFSFLGQGREGGHDGGHGLGTIQLPFGSNLRSGHNGQFFDVTDSQSEELFLLEHELFFEQLSDLSYFDVFQYSKAVSVSLGPRCLRSEFLLGINIIIIRYNLPYWVFKKNLKLFILNFYAM</sequence>
<dbReference type="EMBL" id="MK072394">
    <property type="protein sequence ID" value="AYV83827.1"/>
    <property type="molecule type" value="Genomic_DNA"/>
</dbReference>
<evidence type="ECO:0000256" key="1">
    <source>
        <dbReference type="SAM" id="MobiDB-lite"/>
    </source>
</evidence>
<name>A0A3G5A985_9VIRU</name>
<feature type="compositionally biased region" description="Gly residues" evidence="1">
    <location>
        <begin position="38"/>
        <end position="52"/>
    </location>
</feature>
<evidence type="ECO:0000313" key="2">
    <source>
        <dbReference type="EMBL" id="AYV83827.1"/>
    </source>
</evidence>
<proteinExistence type="predicted"/>